<keyword evidence="6" id="KW-0227">DNA damage</keyword>
<reference evidence="7 8" key="1">
    <citation type="journal article" date="2017" name="ISME J.">
        <title>Energy and carbon metabolisms in a deep terrestrial subsurface fluid microbial community.</title>
        <authorList>
            <person name="Momper L."/>
            <person name="Jungbluth S.P."/>
            <person name="Lee M.D."/>
            <person name="Amend J.P."/>
        </authorList>
    </citation>
    <scope>NUCLEOTIDE SEQUENCE [LARGE SCALE GENOMIC DNA]</scope>
    <source>
        <strain evidence="7">SURF_17</strain>
    </source>
</reference>
<dbReference type="GO" id="GO:0016891">
    <property type="term" value="F:RNA endonuclease activity producing 5'-phosphomonoesters, hydrolytic mechanism"/>
    <property type="evidence" value="ECO:0007669"/>
    <property type="project" value="TreeGrafter"/>
</dbReference>
<evidence type="ECO:0000256" key="4">
    <source>
        <dbReference type="ARBA" id="ARBA00022759"/>
    </source>
</evidence>
<keyword evidence="5 6" id="KW-0378">Hydrolase</keyword>
<dbReference type="Proteomes" id="UP000285961">
    <property type="component" value="Unassembled WGS sequence"/>
</dbReference>
<dbReference type="EC" id="3.1.21.7" evidence="6"/>
<comment type="cofactor">
    <cofactor evidence="6">
        <name>Mg(2+)</name>
        <dbReference type="ChEBI" id="CHEBI:18420"/>
    </cofactor>
</comment>
<feature type="binding site" evidence="6">
    <location>
        <position position="44"/>
    </location>
    <ligand>
        <name>Mg(2+)</name>
        <dbReference type="ChEBI" id="CHEBI:18420"/>
    </ligand>
</feature>
<evidence type="ECO:0000256" key="6">
    <source>
        <dbReference type="HAMAP-Rule" id="MF_00801"/>
    </source>
</evidence>
<organism evidence="7 8">
    <name type="scientific">Candidatus Abyssobacteria bacterium SURF_17</name>
    <dbReference type="NCBI Taxonomy" id="2093361"/>
    <lineage>
        <taxon>Bacteria</taxon>
        <taxon>Pseudomonadati</taxon>
        <taxon>Candidatus Hydrogenedentota</taxon>
        <taxon>Candidatus Abyssobacteria</taxon>
    </lineage>
</organism>
<keyword evidence="4 6" id="KW-0255">Endonuclease</keyword>
<dbReference type="HAMAP" id="MF_00801">
    <property type="entry name" value="Endonuclease_5"/>
    <property type="match status" value="1"/>
</dbReference>
<accession>A0A419F2Y7</accession>
<keyword evidence="6" id="KW-0234">DNA repair</keyword>
<evidence type="ECO:0000256" key="3">
    <source>
        <dbReference type="ARBA" id="ARBA00022722"/>
    </source>
</evidence>
<proteinExistence type="inferred from homology"/>
<evidence type="ECO:0000313" key="8">
    <source>
        <dbReference type="Proteomes" id="UP000285961"/>
    </source>
</evidence>
<sequence length="229" mass="25333">MLKVKQLHRWDVSYHEAVAIQNELRQRVQFRSGRRLIRRVAGADVAYDKRSNELYAVLIVLGFPELEVIEQTVVQGIAAFPYIPGLLSFREAPIVAEAFRKLSIRPDVLICDGQGVAHPRRFGLACHLGLLFDIPTIGCAKSRLCGTHGEVGLDAGSSTPLRLNNRSVGAVLRTRAGVKPVYVSVGHLISLHKAVRLVLACCKGYRIPEPTRRAHHLVSAARKRHVLSS</sequence>
<dbReference type="Pfam" id="PF04493">
    <property type="entry name" value="Endonuclease_5"/>
    <property type="match status" value="1"/>
</dbReference>
<comment type="subcellular location">
    <subcellularLocation>
        <location evidence="1 6">Cytoplasm</location>
    </subcellularLocation>
</comment>
<keyword evidence="2 6" id="KW-0963">Cytoplasm</keyword>
<dbReference type="GO" id="GO:0006281">
    <property type="term" value="P:DNA repair"/>
    <property type="evidence" value="ECO:0007669"/>
    <property type="project" value="UniProtKB-UniRule"/>
</dbReference>
<gene>
    <name evidence="6" type="primary">nfi</name>
    <name evidence="7" type="ORF">C4532_05565</name>
</gene>
<comment type="catalytic activity">
    <reaction evidence="6">
        <text>Endonucleolytic cleavage at apurinic or apyrimidinic sites to products with a 5'-phosphate.</text>
        <dbReference type="EC" id="3.1.21.7"/>
    </reaction>
</comment>
<dbReference type="EMBL" id="QZKI01000040">
    <property type="protein sequence ID" value="RJP72746.1"/>
    <property type="molecule type" value="Genomic_DNA"/>
</dbReference>
<evidence type="ECO:0000313" key="7">
    <source>
        <dbReference type="EMBL" id="RJP72746.1"/>
    </source>
</evidence>
<comment type="function">
    <text evidence="6">DNA repair enzyme involved in the repair of deaminated bases. Selectively cleaves double-stranded DNA at the second phosphodiester bond 3' to a deoxyinosine leaving behind the intact lesion on the nicked DNA.</text>
</comment>
<evidence type="ECO:0000256" key="2">
    <source>
        <dbReference type="ARBA" id="ARBA00022490"/>
    </source>
</evidence>
<keyword evidence="6" id="KW-0479">Metal-binding</keyword>
<protein>
    <recommendedName>
        <fullName evidence="6">Endonuclease V</fullName>
        <ecNumber evidence="6">3.1.21.7</ecNumber>
    </recommendedName>
    <alternativeName>
        <fullName evidence="6">Deoxyinosine 3'endonuclease</fullName>
    </alternativeName>
    <alternativeName>
        <fullName evidence="6">Deoxyribonuclease V</fullName>
        <shortName evidence="6">DNase V</shortName>
    </alternativeName>
</protein>
<dbReference type="PANTHER" id="PTHR28511">
    <property type="entry name" value="ENDONUCLEASE V"/>
    <property type="match status" value="1"/>
</dbReference>
<dbReference type="Gene3D" id="3.30.2170.10">
    <property type="entry name" value="archaeoglobus fulgidus dsm 4304 superfamily"/>
    <property type="match status" value="1"/>
</dbReference>
<dbReference type="GO" id="GO:0005737">
    <property type="term" value="C:cytoplasm"/>
    <property type="evidence" value="ECO:0007669"/>
    <property type="project" value="UniProtKB-SubCell"/>
</dbReference>
<dbReference type="AlphaFoldDB" id="A0A419F2Y7"/>
<dbReference type="GO" id="GO:0043737">
    <property type="term" value="F:deoxyribonuclease V activity"/>
    <property type="evidence" value="ECO:0007669"/>
    <property type="project" value="UniProtKB-UniRule"/>
</dbReference>
<evidence type="ECO:0000256" key="5">
    <source>
        <dbReference type="ARBA" id="ARBA00022801"/>
    </source>
</evidence>
<dbReference type="CDD" id="cd06559">
    <property type="entry name" value="Endonuclease_V"/>
    <property type="match status" value="1"/>
</dbReference>
<name>A0A419F2Y7_9BACT</name>
<evidence type="ECO:0000256" key="1">
    <source>
        <dbReference type="ARBA" id="ARBA00004496"/>
    </source>
</evidence>
<comment type="caution">
    <text evidence="7">The sequence shown here is derived from an EMBL/GenBank/DDBJ whole genome shotgun (WGS) entry which is preliminary data.</text>
</comment>
<dbReference type="GO" id="GO:0000287">
    <property type="term" value="F:magnesium ion binding"/>
    <property type="evidence" value="ECO:0007669"/>
    <property type="project" value="UniProtKB-UniRule"/>
</dbReference>
<dbReference type="NCBIfam" id="NF008629">
    <property type="entry name" value="PRK11617.1"/>
    <property type="match status" value="1"/>
</dbReference>
<feature type="binding site" evidence="6">
    <location>
        <position position="112"/>
    </location>
    <ligand>
        <name>Mg(2+)</name>
        <dbReference type="ChEBI" id="CHEBI:18420"/>
    </ligand>
</feature>
<keyword evidence="3 6" id="KW-0540">Nuclease</keyword>
<keyword evidence="6" id="KW-0460">Magnesium</keyword>
<feature type="site" description="Interaction with target DNA" evidence="6">
    <location>
        <position position="82"/>
    </location>
</feature>
<comment type="similarity">
    <text evidence="6">Belongs to the endonuclease V family.</text>
</comment>
<dbReference type="InterPro" id="IPR007581">
    <property type="entry name" value="Endonuclease-V"/>
</dbReference>
<dbReference type="PANTHER" id="PTHR28511:SF1">
    <property type="entry name" value="ENDONUCLEASE V"/>
    <property type="match status" value="1"/>
</dbReference>
<dbReference type="GO" id="GO:0003727">
    <property type="term" value="F:single-stranded RNA binding"/>
    <property type="evidence" value="ECO:0007669"/>
    <property type="project" value="TreeGrafter"/>
</dbReference>